<dbReference type="EMBL" id="ABCS01000080">
    <property type="protein sequence ID" value="EDM75823.1"/>
    <property type="molecule type" value="Genomic_DNA"/>
</dbReference>
<feature type="region of interest" description="Disordered" evidence="1">
    <location>
        <begin position="1"/>
        <end position="20"/>
    </location>
</feature>
<proteinExistence type="predicted"/>
<dbReference type="GO" id="GO:0005886">
    <property type="term" value="C:plasma membrane"/>
    <property type="evidence" value="ECO:0007669"/>
    <property type="project" value="InterPro"/>
</dbReference>
<gene>
    <name evidence="4" type="ORF">PPSIR1_34822</name>
</gene>
<reference evidence="4 5" key="1">
    <citation type="submission" date="2007-06" db="EMBL/GenBank/DDBJ databases">
        <authorList>
            <person name="Shimkets L."/>
            <person name="Ferriera S."/>
            <person name="Johnson J."/>
            <person name="Kravitz S."/>
            <person name="Beeson K."/>
            <person name="Sutton G."/>
            <person name="Rogers Y.-H."/>
            <person name="Friedman R."/>
            <person name="Frazier M."/>
            <person name="Venter J.C."/>
        </authorList>
    </citation>
    <scope>NUCLEOTIDE SEQUENCE [LARGE SCALE GENOMIC DNA]</scope>
    <source>
        <strain evidence="4 5">SIR-1</strain>
    </source>
</reference>
<evidence type="ECO:0000259" key="3">
    <source>
        <dbReference type="Pfam" id="PF10099"/>
    </source>
</evidence>
<dbReference type="Pfam" id="PF10099">
    <property type="entry name" value="RskA_C"/>
    <property type="match status" value="1"/>
</dbReference>
<dbReference type="RefSeq" id="WP_006975045.1">
    <property type="nucleotide sequence ID" value="NZ_ABCS01000080.1"/>
</dbReference>
<keyword evidence="2" id="KW-0812">Transmembrane</keyword>
<feature type="compositionally biased region" description="Basic residues" evidence="1">
    <location>
        <begin position="1"/>
        <end position="10"/>
    </location>
</feature>
<feature type="domain" description="Anti-sigma K factor RskA C-terminal" evidence="3">
    <location>
        <begin position="209"/>
        <end position="346"/>
    </location>
</feature>
<evidence type="ECO:0000256" key="1">
    <source>
        <dbReference type="SAM" id="MobiDB-lite"/>
    </source>
</evidence>
<dbReference type="OrthoDB" id="7056416at2"/>
<accession>A6GEA5</accession>
<feature type="compositionally biased region" description="Basic and acidic residues" evidence="1">
    <location>
        <begin position="96"/>
        <end position="109"/>
    </location>
</feature>
<evidence type="ECO:0000313" key="5">
    <source>
        <dbReference type="Proteomes" id="UP000005801"/>
    </source>
</evidence>
<organism evidence="4 5">
    <name type="scientific">Plesiocystis pacifica SIR-1</name>
    <dbReference type="NCBI Taxonomy" id="391625"/>
    <lineage>
        <taxon>Bacteria</taxon>
        <taxon>Pseudomonadati</taxon>
        <taxon>Myxococcota</taxon>
        <taxon>Polyangia</taxon>
        <taxon>Nannocystales</taxon>
        <taxon>Nannocystaceae</taxon>
        <taxon>Plesiocystis</taxon>
    </lineage>
</organism>
<dbReference type="STRING" id="391625.PPSIR1_34822"/>
<evidence type="ECO:0000256" key="2">
    <source>
        <dbReference type="SAM" id="Phobius"/>
    </source>
</evidence>
<dbReference type="AlphaFoldDB" id="A6GEA5"/>
<comment type="caution">
    <text evidence="4">The sequence shown here is derived from an EMBL/GenBank/DDBJ whole genome shotgun (WGS) entry which is preliminary data.</text>
</comment>
<protein>
    <recommendedName>
        <fullName evidence="3">Anti-sigma K factor RskA C-terminal domain-containing protein</fullName>
    </recommendedName>
</protein>
<keyword evidence="2" id="KW-0472">Membrane</keyword>
<feature type="transmembrane region" description="Helical" evidence="2">
    <location>
        <begin position="203"/>
        <end position="223"/>
    </location>
</feature>
<feature type="compositionally biased region" description="Basic and acidic residues" evidence="1">
    <location>
        <begin position="11"/>
        <end position="20"/>
    </location>
</feature>
<evidence type="ECO:0000313" key="4">
    <source>
        <dbReference type="EMBL" id="EDM75823.1"/>
    </source>
</evidence>
<feature type="region of interest" description="Disordered" evidence="1">
    <location>
        <begin position="82"/>
        <end position="124"/>
    </location>
</feature>
<name>A6GEA5_9BACT</name>
<keyword evidence="2" id="KW-1133">Transmembrane helix</keyword>
<dbReference type="InterPro" id="IPR018764">
    <property type="entry name" value="RskA_C"/>
</dbReference>
<dbReference type="Proteomes" id="UP000005801">
    <property type="component" value="Unassembled WGS sequence"/>
</dbReference>
<sequence>MSDRRKRLHTLHTDRATQGLDERQRVELELLLGGEPVDASYEEAAAAIELALLPHGEAMPEGLNAALLAQAGDYFGFTDARQHEQTRGKPLAPQIGEREDRPQLREGKSKSGPKSGPRAYLDPESELGEIGEDAILVNSIIADSVNEVIDASVLADSSASRKAATSSLNPAALSSAGLSASEVGLSQAGQSVISRSAANTARYAAYFSAVAALVVLGLALWLFSQRGAAELDPEALQAQVQASEDALEWKFAATDDAANGQGAGGSVIWSSELQAGVMKIQGLEINDPTELQYQLWIVDSQRAGHPVDGGVFDIDGSGQLTVPIDAKLLIGEPGAFVITVEAPGGVVVSSQERVAMVAKAG</sequence>
<keyword evidence="5" id="KW-1185">Reference proteome</keyword>